<reference evidence="2" key="1">
    <citation type="submission" date="2021-01" db="EMBL/GenBank/DDBJ databases">
        <authorList>
            <person name="Corre E."/>
            <person name="Pelletier E."/>
            <person name="Niang G."/>
            <person name="Scheremetjew M."/>
            <person name="Finn R."/>
            <person name="Kale V."/>
            <person name="Holt S."/>
            <person name="Cochrane G."/>
            <person name="Meng A."/>
            <person name="Brown T."/>
            <person name="Cohen L."/>
        </authorList>
    </citation>
    <scope>NUCLEOTIDE SEQUENCE</scope>
    <source>
        <strain evidence="2">CT5</strain>
    </source>
</reference>
<proteinExistence type="predicted"/>
<feature type="region of interest" description="Disordered" evidence="1">
    <location>
        <begin position="53"/>
        <end position="115"/>
    </location>
</feature>
<accession>A0A7S3KA83</accession>
<dbReference type="EMBL" id="HBIK01008365">
    <property type="protein sequence ID" value="CAE0379030.1"/>
    <property type="molecule type" value="Transcribed_RNA"/>
</dbReference>
<protein>
    <submittedName>
        <fullName evidence="2">Uncharacterized protein</fullName>
    </submittedName>
</protein>
<evidence type="ECO:0000256" key="1">
    <source>
        <dbReference type="SAM" id="MobiDB-lite"/>
    </source>
</evidence>
<gene>
    <name evidence="2" type="ORF">ECRA1380_LOCUS3989</name>
</gene>
<organism evidence="2">
    <name type="scientific">Euplotes crassus</name>
    <dbReference type="NCBI Taxonomy" id="5936"/>
    <lineage>
        <taxon>Eukaryota</taxon>
        <taxon>Sar</taxon>
        <taxon>Alveolata</taxon>
        <taxon>Ciliophora</taxon>
        <taxon>Intramacronucleata</taxon>
        <taxon>Spirotrichea</taxon>
        <taxon>Hypotrichia</taxon>
        <taxon>Euplotida</taxon>
        <taxon>Euplotidae</taxon>
        <taxon>Moneuplotes</taxon>
    </lineage>
</organism>
<dbReference type="AlphaFoldDB" id="A0A7S3KA83"/>
<name>A0A7S3KA83_EUPCR</name>
<feature type="compositionally biased region" description="Basic and acidic residues" evidence="1">
    <location>
        <begin position="76"/>
        <end position="97"/>
    </location>
</feature>
<evidence type="ECO:0000313" key="2">
    <source>
        <dbReference type="EMBL" id="CAE0379030.1"/>
    </source>
</evidence>
<feature type="compositionally biased region" description="Basic and acidic residues" evidence="1">
    <location>
        <begin position="53"/>
        <end position="64"/>
    </location>
</feature>
<sequence length="115" mass="13176">MAKVDYNDAIKGENCDERLKEKIAIKQYSEAEKWQKLEEICQEHSVDLIVKQEDKKHLKNKEPEVIYNPSPGPELKNGHHSESDKESHSEKDPRAESSDSSGDSDLMARLAELRN</sequence>